<dbReference type="GeneID" id="105424473"/>
<proteinExistence type="predicted"/>
<accession>A0A8N1S3M9</accession>
<reference evidence="3" key="1">
    <citation type="submission" date="2025-08" db="UniProtKB">
        <authorList>
            <consortium name="RefSeq"/>
        </authorList>
    </citation>
    <scope>IDENTIFICATION</scope>
</reference>
<sequence>MTKNKQRYRWRLLACSIVIIIVLALVIAAAILLTGSPNSTASKRNGAPGISLEEWLSGSLSPKSFNGTWISGFAVEFRPPFIRRQEIFIARSQLPKTVSSYVLGPLQDRESGDSVSKRAMSQRRLRQSYLKFISAISSSDLHFNLGSERREIAGRSRATPGRVQITNCARI</sequence>
<keyword evidence="1" id="KW-1133">Transmembrane helix</keyword>
<keyword evidence="2" id="KW-1185">Reference proteome</keyword>
<evidence type="ECO:0000256" key="1">
    <source>
        <dbReference type="SAM" id="Phobius"/>
    </source>
</evidence>
<keyword evidence="1" id="KW-0812">Transmembrane</keyword>
<protein>
    <submittedName>
        <fullName evidence="3">Uncharacterized protein LOC105424473 isoform X1</fullName>
    </submittedName>
</protein>
<organism evidence="2 3">
    <name type="scientific">Pogonomyrmex barbatus</name>
    <name type="common">red harvester ant</name>
    <dbReference type="NCBI Taxonomy" id="144034"/>
    <lineage>
        <taxon>Eukaryota</taxon>
        <taxon>Metazoa</taxon>
        <taxon>Ecdysozoa</taxon>
        <taxon>Arthropoda</taxon>
        <taxon>Hexapoda</taxon>
        <taxon>Insecta</taxon>
        <taxon>Pterygota</taxon>
        <taxon>Neoptera</taxon>
        <taxon>Endopterygota</taxon>
        <taxon>Hymenoptera</taxon>
        <taxon>Apocrita</taxon>
        <taxon>Aculeata</taxon>
        <taxon>Formicoidea</taxon>
        <taxon>Formicidae</taxon>
        <taxon>Myrmicinae</taxon>
        <taxon>Pogonomyrmex</taxon>
    </lineage>
</organism>
<evidence type="ECO:0000313" key="2">
    <source>
        <dbReference type="Proteomes" id="UP000504615"/>
    </source>
</evidence>
<dbReference type="RefSeq" id="XP_025073405.1">
    <property type="nucleotide sequence ID" value="XM_025217620.1"/>
</dbReference>
<name>A0A8N1S3M9_9HYME</name>
<dbReference type="AlphaFoldDB" id="A0A8N1S3M9"/>
<dbReference type="Proteomes" id="UP000504615">
    <property type="component" value="Unplaced"/>
</dbReference>
<gene>
    <name evidence="3" type="primary">LOC105424473</name>
</gene>
<evidence type="ECO:0000313" key="3">
    <source>
        <dbReference type="RefSeq" id="XP_025073405.1"/>
    </source>
</evidence>
<dbReference type="OrthoDB" id="6628750at2759"/>
<feature type="transmembrane region" description="Helical" evidence="1">
    <location>
        <begin position="12"/>
        <end position="33"/>
    </location>
</feature>
<keyword evidence="1" id="KW-0472">Membrane</keyword>